<accession>A0ABR5ANM6</accession>
<reference evidence="1 2" key="1">
    <citation type="submission" date="2015-01" db="EMBL/GenBank/DDBJ databases">
        <title>Genome Assembly of Bacillus badius MTCC 1458.</title>
        <authorList>
            <person name="Verma A."/>
            <person name="Khatri I."/>
            <person name="Mual P."/>
            <person name="Subramanian S."/>
            <person name="Krishnamurthi S."/>
        </authorList>
    </citation>
    <scope>NUCLEOTIDE SEQUENCE [LARGE SCALE GENOMIC DNA]</scope>
    <source>
        <strain evidence="1 2">MTCC 1458</strain>
    </source>
</reference>
<sequence length="49" mass="5516">MHLLLIIAPAFIVGLALLSIAQAEANKRVREAYKAGLREGREQNWREAK</sequence>
<dbReference type="RefSeq" id="WP_156141546.1">
    <property type="nucleotide sequence ID" value="NZ_JARTHD010000051.1"/>
</dbReference>
<gene>
    <name evidence="1" type="ORF">SD77_3597</name>
</gene>
<protein>
    <submittedName>
        <fullName evidence="1">Uncharacterized protein</fullName>
    </submittedName>
</protein>
<evidence type="ECO:0000313" key="2">
    <source>
        <dbReference type="Proteomes" id="UP000031982"/>
    </source>
</evidence>
<name>A0ABR5ANM6_BACBA</name>
<keyword evidence="2" id="KW-1185">Reference proteome</keyword>
<dbReference type="Proteomes" id="UP000031982">
    <property type="component" value="Unassembled WGS sequence"/>
</dbReference>
<evidence type="ECO:0000313" key="1">
    <source>
        <dbReference type="EMBL" id="KIL72037.1"/>
    </source>
</evidence>
<dbReference type="EMBL" id="JXLP01000039">
    <property type="protein sequence ID" value="KIL72037.1"/>
    <property type="molecule type" value="Genomic_DNA"/>
</dbReference>
<proteinExistence type="predicted"/>
<organism evidence="1 2">
    <name type="scientific">Bacillus badius</name>
    <dbReference type="NCBI Taxonomy" id="1455"/>
    <lineage>
        <taxon>Bacteria</taxon>
        <taxon>Bacillati</taxon>
        <taxon>Bacillota</taxon>
        <taxon>Bacilli</taxon>
        <taxon>Bacillales</taxon>
        <taxon>Bacillaceae</taxon>
        <taxon>Pseudobacillus</taxon>
    </lineage>
</organism>
<comment type="caution">
    <text evidence="1">The sequence shown here is derived from an EMBL/GenBank/DDBJ whole genome shotgun (WGS) entry which is preliminary data.</text>
</comment>